<dbReference type="EMBL" id="FOTK01000001">
    <property type="protein sequence ID" value="SFL17963.1"/>
    <property type="molecule type" value="Genomic_DNA"/>
</dbReference>
<sequence>MMTLPRVSPGPGDRPAGRPALTRSAKTKLAEVVVVCAKCAKRQGLRPRAVRAMLKGAAKQAAKDGLLTGRTKLCIVESGCLGPCPKRAVAVATGASLAEGRVVLLDPEAAPQDALAAVLRPVLPRRRAPEFGPNTPLAAVPPTESPPDA</sequence>
<evidence type="ECO:0000313" key="3">
    <source>
        <dbReference type="Proteomes" id="UP000199048"/>
    </source>
</evidence>
<name>A0A1I4FKH0_9HYPH</name>
<accession>A0A1I4FKH0</accession>
<dbReference type="Proteomes" id="UP000199048">
    <property type="component" value="Unassembled WGS sequence"/>
</dbReference>
<dbReference type="STRING" id="582667.SAMN05192568_1001384"/>
<feature type="compositionally biased region" description="Low complexity" evidence="1">
    <location>
        <begin position="9"/>
        <end position="20"/>
    </location>
</feature>
<evidence type="ECO:0000256" key="1">
    <source>
        <dbReference type="SAM" id="MobiDB-lite"/>
    </source>
</evidence>
<feature type="region of interest" description="Disordered" evidence="1">
    <location>
        <begin position="126"/>
        <end position="149"/>
    </location>
</feature>
<keyword evidence="3" id="KW-1185">Reference proteome</keyword>
<dbReference type="AlphaFoldDB" id="A0A1I4FKH0"/>
<gene>
    <name evidence="2" type="ORF">SAMN05192568_1001384</name>
</gene>
<feature type="region of interest" description="Disordered" evidence="1">
    <location>
        <begin position="1"/>
        <end position="22"/>
    </location>
</feature>
<dbReference type="OrthoDB" id="7412671at2"/>
<dbReference type="RefSeq" id="WP_092036603.1">
    <property type="nucleotide sequence ID" value="NZ_FOTK01000001.1"/>
</dbReference>
<evidence type="ECO:0000313" key="2">
    <source>
        <dbReference type="EMBL" id="SFL17963.1"/>
    </source>
</evidence>
<protein>
    <submittedName>
        <fullName evidence="2">Uncharacterized protein</fullName>
    </submittedName>
</protein>
<organism evidence="2 3">
    <name type="scientific">Methylobacterium pseudosasicola</name>
    <dbReference type="NCBI Taxonomy" id="582667"/>
    <lineage>
        <taxon>Bacteria</taxon>
        <taxon>Pseudomonadati</taxon>
        <taxon>Pseudomonadota</taxon>
        <taxon>Alphaproteobacteria</taxon>
        <taxon>Hyphomicrobiales</taxon>
        <taxon>Methylobacteriaceae</taxon>
        <taxon>Methylobacterium</taxon>
    </lineage>
</organism>
<proteinExistence type="predicted"/>
<reference evidence="3" key="1">
    <citation type="submission" date="2016-10" db="EMBL/GenBank/DDBJ databases">
        <authorList>
            <person name="Varghese N."/>
            <person name="Submissions S."/>
        </authorList>
    </citation>
    <scope>NUCLEOTIDE SEQUENCE [LARGE SCALE GENOMIC DNA]</scope>
    <source>
        <strain evidence="3">BL36</strain>
    </source>
</reference>